<keyword evidence="6 10" id="KW-0560">Oxidoreductase</keyword>
<dbReference type="CDD" id="cd11065">
    <property type="entry name" value="CYP64-like"/>
    <property type="match status" value="1"/>
</dbReference>
<comment type="similarity">
    <text evidence="3 10">Belongs to the cytochrome P450 family.</text>
</comment>
<evidence type="ECO:0000256" key="10">
    <source>
        <dbReference type="RuleBase" id="RU000461"/>
    </source>
</evidence>
<evidence type="ECO:0000256" key="5">
    <source>
        <dbReference type="ARBA" id="ARBA00022723"/>
    </source>
</evidence>
<dbReference type="InterPro" id="IPR002401">
    <property type="entry name" value="Cyt_P450_E_grp-I"/>
</dbReference>
<evidence type="ECO:0000256" key="7">
    <source>
        <dbReference type="ARBA" id="ARBA00023004"/>
    </source>
</evidence>
<accession>A0AAD7DFE1</accession>
<dbReference type="GO" id="GO:0016705">
    <property type="term" value="F:oxidoreductase activity, acting on paired donors, with incorporation or reduction of molecular oxygen"/>
    <property type="evidence" value="ECO:0007669"/>
    <property type="project" value="InterPro"/>
</dbReference>
<dbReference type="Pfam" id="PF00067">
    <property type="entry name" value="p450"/>
    <property type="match status" value="1"/>
</dbReference>
<dbReference type="InterPro" id="IPR036396">
    <property type="entry name" value="Cyt_P450_sf"/>
</dbReference>
<dbReference type="GO" id="GO:0020037">
    <property type="term" value="F:heme binding"/>
    <property type="evidence" value="ECO:0007669"/>
    <property type="project" value="InterPro"/>
</dbReference>
<dbReference type="Proteomes" id="UP001221757">
    <property type="component" value="Unassembled WGS sequence"/>
</dbReference>
<feature type="binding site" description="axial binding residue" evidence="9">
    <location>
        <position position="439"/>
    </location>
    <ligand>
        <name>heme</name>
        <dbReference type="ChEBI" id="CHEBI:30413"/>
    </ligand>
    <ligandPart>
        <name>Fe</name>
        <dbReference type="ChEBI" id="CHEBI:18248"/>
    </ligandPart>
</feature>
<evidence type="ECO:0000256" key="2">
    <source>
        <dbReference type="ARBA" id="ARBA00005179"/>
    </source>
</evidence>
<dbReference type="EMBL" id="JARKIE010000068">
    <property type="protein sequence ID" value="KAJ7689998.1"/>
    <property type="molecule type" value="Genomic_DNA"/>
</dbReference>
<dbReference type="GO" id="GO:0004497">
    <property type="term" value="F:monooxygenase activity"/>
    <property type="evidence" value="ECO:0007669"/>
    <property type="project" value="UniProtKB-KW"/>
</dbReference>
<keyword evidence="4 9" id="KW-0349">Heme</keyword>
<evidence type="ECO:0000256" key="8">
    <source>
        <dbReference type="ARBA" id="ARBA00023033"/>
    </source>
</evidence>
<evidence type="ECO:0000256" key="4">
    <source>
        <dbReference type="ARBA" id="ARBA00022617"/>
    </source>
</evidence>
<keyword evidence="8 10" id="KW-0503">Monooxygenase</keyword>
<reference evidence="11" key="1">
    <citation type="submission" date="2023-03" db="EMBL/GenBank/DDBJ databases">
        <title>Massive genome expansion in bonnet fungi (Mycena s.s.) driven by repeated elements and novel gene families across ecological guilds.</title>
        <authorList>
            <consortium name="Lawrence Berkeley National Laboratory"/>
            <person name="Harder C.B."/>
            <person name="Miyauchi S."/>
            <person name="Viragh M."/>
            <person name="Kuo A."/>
            <person name="Thoen E."/>
            <person name="Andreopoulos B."/>
            <person name="Lu D."/>
            <person name="Skrede I."/>
            <person name="Drula E."/>
            <person name="Henrissat B."/>
            <person name="Morin E."/>
            <person name="Kohler A."/>
            <person name="Barry K."/>
            <person name="LaButti K."/>
            <person name="Morin E."/>
            <person name="Salamov A."/>
            <person name="Lipzen A."/>
            <person name="Mereny Z."/>
            <person name="Hegedus B."/>
            <person name="Baldrian P."/>
            <person name="Stursova M."/>
            <person name="Weitz H."/>
            <person name="Taylor A."/>
            <person name="Grigoriev I.V."/>
            <person name="Nagy L.G."/>
            <person name="Martin F."/>
            <person name="Kauserud H."/>
        </authorList>
    </citation>
    <scope>NUCLEOTIDE SEQUENCE</scope>
    <source>
        <strain evidence="11">CBHHK067</strain>
    </source>
</reference>
<dbReference type="SUPFAM" id="SSF48264">
    <property type="entry name" value="Cytochrome P450"/>
    <property type="match status" value="1"/>
</dbReference>
<protein>
    <submittedName>
        <fullName evidence="11">Cytochrome P450</fullName>
    </submittedName>
</protein>
<keyword evidence="12" id="KW-1185">Reference proteome</keyword>
<dbReference type="PANTHER" id="PTHR46300:SF5">
    <property type="entry name" value="CYTOCHROME P450"/>
    <property type="match status" value="1"/>
</dbReference>
<dbReference type="PRINTS" id="PR00385">
    <property type="entry name" value="P450"/>
</dbReference>
<dbReference type="InterPro" id="IPR050364">
    <property type="entry name" value="Cytochrome_P450_fung"/>
</dbReference>
<evidence type="ECO:0000256" key="6">
    <source>
        <dbReference type="ARBA" id="ARBA00023002"/>
    </source>
</evidence>
<dbReference type="Gene3D" id="1.10.630.10">
    <property type="entry name" value="Cytochrome P450"/>
    <property type="match status" value="1"/>
</dbReference>
<comment type="pathway">
    <text evidence="2">Secondary metabolite biosynthesis.</text>
</comment>
<comment type="cofactor">
    <cofactor evidence="1 9">
        <name>heme</name>
        <dbReference type="ChEBI" id="CHEBI:30413"/>
    </cofactor>
</comment>
<keyword evidence="5 9" id="KW-0479">Metal-binding</keyword>
<gene>
    <name evidence="11" type="ORF">B0H17DRAFT_1011820</name>
</gene>
<sequence>MQSLALALASSAVGLLLFYARSKRRSPGTPLPPGPPADPFIGHLRVIPASGQAKTFHEWSKIYGDVVHLHSFGRNIIVLNSQKAATELLDKRGANYSDRPRMIIIELMGWWPTLVFLPYGKLFLKHRTMFQRYFGPRAALSYLPTQTRQAHLLAKNLMVDTEKHIEHTSHLSRYAKAIVIETAFGQQVKSDDDPLMKMGKAVSESSNNAGPIGNTPVDFLPWLRYFPSWFPGAYYGARAKEIYPLIRRFHDYPVELVQEQMADGTAKPSFLLSELERPRARGIDEAEMGIIKGVASEIYAAGADTTFTTLHLFLLTMVLHPECLGQAQDEIDSVVGLDRLPDYDDRPLLPYLEGILQETLRWQPAVELGIPHRSLEDDVYNGMFIPKGSTVIANTRAMTLDPTVYADPLKYDPTRFLPKPSGGGEPYPSATWGFGRRICPGRHLASASLWMAMATMIATLNISMMIGPDGTRVVPKVEFTIGLTQEQVSFPCIIKPRSERAKSLILSACT</sequence>
<comment type="caution">
    <text evidence="11">The sequence shown here is derived from an EMBL/GenBank/DDBJ whole genome shotgun (WGS) entry which is preliminary data.</text>
</comment>
<organism evidence="11 12">
    <name type="scientific">Mycena rosella</name>
    <name type="common">Pink bonnet</name>
    <name type="synonym">Agaricus rosellus</name>
    <dbReference type="NCBI Taxonomy" id="1033263"/>
    <lineage>
        <taxon>Eukaryota</taxon>
        <taxon>Fungi</taxon>
        <taxon>Dikarya</taxon>
        <taxon>Basidiomycota</taxon>
        <taxon>Agaricomycotina</taxon>
        <taxon>Agaricomycetes</taxon>
        <taxon>Agaricomycetidae</taxon>
        <taxon>Agaricales</taxon>
        <taxon>Marasmiineae</taxon>
        <taxon>Mycenaceae</taxon>
        <taxon>Mycena</taxon>
    </lineage>
</organism>
<evidence type="ECO:0000256" key="9">
    <source>
        <dbReference type="PIRSR" id="PIRSR602401-1"/>
    </source>
</evidence>
<evidence type="ECO:0000256" key="3">
    <source>
        <dbReference type="ARBA" id="ARBA00010617"/>
    </source>
</evidence>
<dbReference type="PANTHER" id="PTHR46300">
    <property type="entry name" value="P450, PUTATIVE (EUROFUNG)-RELATED-RELATED"/>
    <property type="match status" value="1"/>
</dbReference>
<dbReference type="AlphaFoldDB" id="A0AAD7DFE1"/>
<proteinExistence type="inferred from homology"/>
<dbReference type="GO" id="GO:0005506">
    <property type="term" value="F:iron ion binding"/>
    <property type="evidence" value="ECO:0007669"/>
    <property type="project" value="InterPro"/>
</dbReference>
<evidence type="ECO:0000313" key="11">
    <source>
        <dbReference type="EMBL" id="KAJ7689998.1"/>
    </source>
</evidence>
<dbReference type="InterPro" id="IPR001128">
    <property type="entry name" value="Cyt_P450"/>
</dbReference>
<dbReference type="PRINTS" id="PR00463">
    <property type="entry name" value="EP450I"/>
</dbReference>
<evidence type="ECO:0000256" key="1">
    <source>
        <dbReference type="ARBA" id="ARBA00001971"/>
    </source>
</evidence>
<name>A0AAD7DFE1_MYCRO</name>
<evidence type="ECO:0000313" key="12">
    <source>
        <dbReference type="Proteomes" id="UP001221757"/>
    </source>
</evidence>
<dbReference type="PROSITE" id="PS00086">
    <property type="entry name" value="CYTOCHROME_P450"/>
    <property type="match status" value="1"/>
</dbReference>
<dbReference type="InterPro" id="IPR017972">
    <property type="entry name" value="Cyt_P450_CS"/>
</dbReference>
<keyword evidence="7 9" id="KW-0408">Iron</keyword>